<evidence type="ECO:0000256" key="3">
    <source>
        <dbReference type="ARBA" id="ARBA00023125"/>
    </source>
</evidence>
<dbReference type="Gene3D" id="1.10.443.10">
    <property type="entry name" value="Intergrase catalytic core"/>
    <property type="match status" value="1"/>
</dbReference>
<evidence type="ECO:0000256" key="2">
    <source>
        <dbReference type="ARBA" id="ARBA00022908"/>
    </source>
</evidence>
<dbReference type="InterPro" id="IPR002104">
    <property type="entry name" value="Integrase_catalytic"/>
</dbReference>
<dbReference type="PANTHER" id="PTHR30629:SF2">
    <property type="entry name" value="PROPHAGE INTEGRASE INTS-RELATED"/>
    <property type="match status" value="1"/>
</dbReference>
<evidence type="ECO:0000259" key="8">
    <source>
        <dbReference type="PROSITE" id="PS51900"/>
    </source>
</evidence>
<feature type="domain" description="Core-binding (CB)" evidence="8">
    <location>
        <begin position="91"/>
        <end position="171"/>
    </location>
</feature>
<dbReference type="GO" id="GO:0006310">
    <property type="term" value="P:DNA recombination"/>
    <property type="evidence" value="ECO:0007669"/>
    <property type="project" value="UniProtKB-KW"/>
</dbReference>
<name>A0AA48M115_9ZZZZ</name>
<evidence type="ECO:0000256" key="5">
    <source>
        <dbReference type="ARBA" id="ARBA00023195"/>
    </source>
</evidence>
<dbReference type="InterPro" id="IPR013762">
    <property type="entry name" value="Integrase-like_cat_sf"/>
</dbReference>
<dbReference type="EMBL" id="OY288114">
    <property type="protein sequence ID" value="CAJ0867555.1"/>
    <property type="molecule type" value="Genomic_DNA"/>
</dbReference>
<evidence type="ECO:0000313" key="9">
    <source>
        <dbReference type="EMBL" id="CAJ0867555.1"/>
    </source>
</evidence>
<dbReference type="Pfam" id="PF00589">
    <property type="entry name" value="Phage_integrase"/>
    <property type="match status" value="1"/>
</dbReference>
<evidence type="ECO:0000256" key="4">
    <source>
        <dbReference type="ARBA" id="ARBA00023172"/>
    </source>
</evidence>
<comment type="similarity">
    <text evidence="1">Belongs to the 'phage' integrase family.</text>
</comment>
<keyword evidence="2" id="KW-0229">DNA integration</keyword>
<protein>
    <recommendedName>
        <fullName evidence="10">Integrase</fullName>
    </recommendedName>
</protein>
<accession>A0AA48M115</accession>
<dbReference type="GO" id="GO:0003677">
    <property type="term" value="F:DNA binding"/>
    <property type="evidence" value="ECO:0007669"/>
    <property type="project" value="UniProtKB-KW"/>
</dbReference>
<dbReference type="InterPro" id="IPR025166">
    <property type="entry name" value="Integrase_DNA_bind_dom"/>
</dbReference>
<dbReference type="Gene3D" id="1.10.150.130">
    <property type="match status" value="1"/>
</dbReference>
<keyword evidence="4" id="KW-0233">DNA recombination</keyword>
<dbReference type="Gene3D" id="3.30.160.390">
    <property type="entry name" value="Integrase, DNA-binding domain"/>
    <property type="match status" value="1"/>
</dbReference>
<dbReference type="SUPFAM" id="SSF56349">
    <property type="entry name" value="DNA breaking-rejoining enzymes"/>
    <property type="match status" value="1"/>
</dbReference>
<dbReference type="PANTHER" id="PTHR30629">
    <property type="entry name" value="PROPHAGE INTEGRASE"/>
    <property type="match status" value="1"/>
</dbReference>
<dbReference type="GO" id="GO:0075713">
    <property type="term" value="P:establishment of integrated proviral latency"/>
    <property type="evidence" value="ECO:0007669"/>
    <property type="project" value="UniProtKB-KW"/>
</dbReference>
<sequence length="404" mass="45081">MASGKLTARKVETAKPGRHGDGAGLWLIVSPSGAKRWALRFNWQRKPTEAGLGAFPEIGLAEARDRALAARKLVKNGVNPIAERKRREGRDTLRTVADEFFKEHSLAWKSEVYRCWWRVSLQTHAEPILEKPIDEITAHDVSAILQPIWLSKPQTAALLRARLEKVFDFAKARRYREGENPALKRGGGIAHLLPKQAKREARNHPAMPFAEVPDFVRKLRGMATPWAAPLILQILTAVRPSEALGARWEEIDLTARIWRIPSARMKAGRSHEVPLSSEAVCLLEGLKGSRPDGAKSGLLFPGKIEGKPLAQGAMRVFMARIDANGSPHGFRSSFRDFLGEMTDIPREIAELCLAHTVGNQTERSYRRGTALERRRLAMELWADHVEGRASENVLRFQKSGGMSA</sequence>
<dbReference type="PROSITE" id="PS51898">
    <property type="entry name" value="TYR_RECOMBINASE"/>
    <property type="match status" value="1"/>
</dbReference>
<dbReference type="InterPro" id="IPR010998">
    <property type="entry name" value="Integrase_recombinase_N"/>
</dbReference>
<keyword evidence="6" id="KW-1160">Virus entry into host cell</keyword>
<dbReference type="InterPro" id="IPR038488">
    <property type="entry name" value="Integrase_DNA-bd_sf"/>
</dbReference>
<dbReference type="GO" id="GO:0044826">
    <property type="term" value="P:viral genome integration into host DNA"/>
    <property type="evidence" value="ECO:0007669"/>
    <property type="project" value="UniProtKB-KW"/>
</dbReference>
<feature type="domain" description="Tyr recombinase" evidence="7">
    <location>
        <begin position="202"/>
        <end position="378"/>
    </location>
</feature>
<dbReference type="GO" id="GO:0015074">
    <property type="term" value="P:DNA integration"/>
    <property type="evidence" value="ECO:0007669"/>
    <property type="project" value="UniProtKB-KW"/>
</dbReference>
<dbReference type="InterPro" id="IPR011010">
    <property type="entry name" value="DNA_brk_join_enz"/>
</dbReference>
<dbReference type="GO" id="GO:0046718">
    <property type="term" value="P:symbiont entry into host cell"/>
    <property type="evidence" value="ECO:0007669"/>
    <property type="project" value="UniProtKB-KW"/>
</dbReference>
<organism evidence="9">
    <name type="scientific">freshwater sediment metagenome</name>
    <dbReference type="NCBI Taxonomy" id="556182"/>
    <lineage>
        <taxon>unclassified sequences</taxon>
        <taxon>metagenomes</taxon>
        <taxon>ecological metagenomes</taxon>
    </lineage>
</organism>
<dbReference type="InterPro" id="IPR050808">
    <property type="entry name" value="Phage_Integrase"/>
</dbReference>
<evidence type="ECO:0000256" key="1">
    <source>
        <dbReference type="ARBA" id="ARBA00008857"/>
    </source>
</evidence>
<dbReference type="AlphaFoldDB" id="A0AA48M115"/>
<keyword evidence="5" id="KW-1179">Viral genome integration</keyword>
<evidence type="ECO:0008006" key="10">
    <source>
        <dbReference type="Google" id="ProtNLM"/>
    </source>
</evidence>
<gene>
    <name evidence="9" type="ORF">AMST5_01965</name>
</gene>
<keyword evidence="3" id="KW-0238">DNA-binding</keyword>
<evidence type="ECO:0000259" key="7">
    <source>
        <dbReference type="PROSITE" id="PS51898"/>
    </source>
</evidence>
<dbReference type="InterPro" id="IPR053876">
    <property type="entry name" value="Phage_int_M"/>
</dbReference>
<proteinExistence type="inferred from homology"/>
<dbReference type="PROSITE" id="PS51900">
    <property type="entry name" value="CB"/>
    <property type="match status" value="1"/>
</dbReference>
<evidence type="ECO:0000256" key="6">
    <source>
        <dbReference type="ARBA" id="ARBA00023296"/>
    </source>
</evidence>
<reference evidence="9" key="1">
    <citation type="submission" date="2023-07" db="EMBL/GenBank/DDBJ databases">
        <authorList>
            <person name="Pelsma A.J. K."/>
        </authorList>
    </citation>
    <scope>NUCLEOTIDE SEQUENCE</scope>
</reference>
<dbReference type="InterPro" id="IPR044068">
    <property type="entry name" value="CB"/>
</dbReference>
<dbReference type="Pfam" id="PF13356">
    <property type="entry name" value="Arm-DNA-bind_3"/>
    <property type="match status" value="1"/>
</dbReference>
<dbReference type="CDD" id="cd00801">
    <property type="entry name" value="INT_P4_C"/>
    <property type="match status" value="1"/>
</dbReference>
<dbReference type="Pfam" id="PF22022">
    <property type="entry name" value="Phage_int_M"/>
    <property type="match status" value="1"/>
</dbReference>